<evidence type="ECO:0000313" key="4">
    <source>
        <dbReference type="Proteomes" id="UP000298061"/>
    </source>
</evidence>
<feature type="domain" description="DDE-1" evidence="2">
    <location>
        <begin position="40"/>
        <end position="206"/>
    </location>
</feature>
<dbReference type="OrthoDB" id="3265672at2759"/>
<organism evidence="3 4">
    <name type="scientific">Hericium alpestre</name>
    <dbReference type="NCBI Taxonomy" id="135208"/>
    <lineage>
        <taxon>Eukaryota</taxon>
        <taxon>Fungi</taxon>
        <taxon>Dikarya</taxon>
        <taxon>Basidiomycota</taxon>
        <taxon>Agaricomycotina</taxon>
        <taxon>Agaricomycetes</taxon>
        <taxon>Russulales</taxon>
        <taxon>Hericiaceae</taxon>
        <taxon>Hericium</taxon>
    </lineage>
</organism>
<evidence type="ECO:0000313" key="3">
    <source>
        <dbReference type="EMBL" id="TFY78017.1"/>
    </source>
</evidence>
<accession>A0A4Y9ZVD9</accession>
<dbReference type="GO" id="GO:0003676">
    <property type="term" value="F:nucleic acid binding"/>
    <property type="evidence" value="ECO:0007669"/>
    <property type="project" value="InterPro"/>
</dbReference>
<keyword evidence="4" id="KW-1185">Reference proteome</keyword>
<feature type="region of interest" description="Disordered" evidence="1">
    <location>
        <begin position="251"/>
        <end position="291"/>
    </location>
</feature>
<sequence length="291" mass="32514">MDKIGIQLGGGHKGTGEQFFFAIKDKSKYQIKSDDLELVTILESVCADGTAPIKPCFVFSSVKMCESWFEEQDDDILVVTTENGWTNDNLFVEWFMCNFIPQAKAHTDLASPILLMYDGHGSHLTWKMIDAAMGHNIILFCLKPHTTCRLQPCDVGAFGPLKNSWNAQCSYVLRTTGSSLKAKDIVHEYTIARKEAFKKTTIEQAFRKAGIAIDESRLYLHCTPEIFTAADFALSISTSTQLHLPEGYPVPDWAQYPDQDMQEGPVLDLPHEMSSDEGSDDEDIDTMPTAL</sequence>
<reference evidence="3 4" key="1">
    <citation type="submission" date="2019-02" db="EMBL/GenBank/DDBJ databases">
        <title>Genome sequencing of the rare red list fungi Hericium alpestre (H. flagellum).</title>
        <authorList>
            <person name="Buettner E."/>
            <person name="Kellner H."/>
        </authorList>
    </citation>
    <scope>NUCLEOTIDE SEQUENCE [LARGE SCALE GENOMIC DNA]</scope>
    <source>
        <strain evidence="3 4">DSM 108284</strain>
    </source>
</reference>
<protein>
    <recommendedName>
        <fullName evidence="2">DDE-1 domain-containing protein</fullName>
    </recommendedName>
</protein>
<feature type="compositionally biased region" description="Acidic residues" evidence="1">
    <location>
        <begin position="275"/>
        <end position="285"/>
    </location>
</feature>
<evidence type="ECO:0000259" key="2">
    <source>
        <dbReference type="Pfam" id="PF03184"/>
    </source>
</evidence>
<gene>
    <name evidence="3" type="ORF">EWM64_g5991</name>
</gene>
<name>A0A4Y9ZVD9_9AGAM</name>
<proteinExistence type="predicted"/>
<dbReference type="InterPro" id="IPR004875">
    <property type="entry name" value="DDE_SF_endonuclease_dom"/>
</dbReference>
<dbReference type="Pfam" id="PF03184">
    <property type="entry name" value="DDE_1"/>
    <property type="match status" value="1"/>
</dbReference>
<dbReference type="Proteomes" id="UP000298061">
    <property type="component" value="Unassembled WGS sequence"/>
</dbReference>
<evidence type="ECO:0000256" key="1">
    <source>
        <dbReference type="SAM" id="MobiDB-lite"/>
    </source>
</evidence>
<dbReference type="EMBL" id="SFCI01000768">
    <property type="protein sequence ID" value="TFY78017.1"/>
    <property type="molecule type" value="Genomic_DNA"/>
</dbReference>
<comment type="caution">
    <text evidence="3">The sequence shown here is derived from an EMBL/GenBank/DDBJ whole genome shotgun (WGS) entry which is preliminary data.</text>
</comment>
<dbReference type="AlphaFoldDB" id="A0A4Y9ZVD9"/>